<dbReference type="InterPro" id="IPR001173">
    <property type="entry name" value="Glyco_trans_2-like"/>
</dbReference>
<keyword evidence="2" id="KW-0808">Transferase</keyword>
<dbReference type="SUPFAM" id="SSF53448">
    <property type="entry name" value="Nucleotide-diphospho-sugar transferases"/>
    <property type="match status" value="1"/>
</dbReference>
<dbReference type="Pfam" id="PF00535">
    <property type="entry name" value="Glycos_transf_2"/>
    <property type="match status" value="1"/>
</dbReference>
<protein>
    <submittedName>
        <fullName evidence="2">Glycosyltransferase</fullName>
    </submittedName>
</protein>
<dbReference type="PANTHER" id="PTHR43685:SF11">
    <property type="entry name" value="GLYCOSYLTRANSFERASE TAGX-RELATED"/>
    <property type="match status" value="1"/>
</dbReference>
<accession>A0A5Q2MB28</accession>
<keyword evidence="3" id="KW-1185">Reference proteome</keyword>
<dbReference type="InterPro" id="IPR029044">
    <property type="entry name" value="Nucleotide-diphossugar_trans"/>
</dbReference>
<dbReference type="CDD" id="cd00761">
    <property type="entry name" value="Glyco_tranf_GTA_type"/>
    <property type="match status" value="1"/>
</dbReference>
<dbReference type="GO" id="GO:0016740">
    <property type="term" value="F:transferase activity"/>
    <property type="evidence" value="ECO:0007669"/>
    <property type="project" value="UniProtKB-KW"/>
</dbReference>
<reference evidence="2 3" key="1">
    <citation type="submission" date="2019-11" db="EMBL/GenBank/DDBJ databases">
        <authorList>
            <person name="Li J."/>
        </authorList>
    </citation>
    <scope>NUCLEOTIDE SEQUENCE [LARGE SCALE GENOMIC DNA]</scope>
    <source>
        <strain evidence="2 3">MF47</strain>
    </source>
</reference>
<dbReference type="AlphaFoldDB" id="A0A5Q2MB28"/>
<evidence type="ECO:0000313" key="3">
    <source>
        <dbReference type="Proteomes" id="UP000392064"/>
    </source>
</evidence>
<feature type="domain" description="Glycosyltransferase 2-like" evidence="1">
    <location>
        <begin position="234"/>
        <end position="345"/>
    </location>
</feature>
<evidence type="ECO:0000313" key="2">
    <source>
        <dbReference type="EMBL" id="QGG40297.1"/>
    </source>
</evidence>
<evidence type="ECO:0000259" key="1">
    <source>
        <dbReference type="Pfam" id="PF00535"/>
    </source>
</evidence>
<dbReference type="InterPro" id="IPR050834">
    <property type="entry name" value="Glycosyltransf_2"/>
</dbReference>
<proteinExistence type="predicted"/>
<dbReference type="Proteomes" id="UP000392064">
    <property type="component" value="Chromosome"/>
</dbReference>
<dbReference type="PANTHER" id="PTHR43685">
    <property type="entry name" value="GLYCOSYLTRANSFERASE"/>
    <property type="match status" value="1"/>
</dbReference>
<organism evidence="2 3">
    <name type="scientific">Aeromicrobium yanjiei</name>
    <dbReference type="NCBI Taxonomy" id="2662028"/>
    <lineage>
        <taxon>Bacteria</taxon>
        <taxon>Bacillati</taxon>
        <taxon>Actinomycetota</taxon>
        <taxon>Actinomycetes</taxon>
        <taxon>Propionibacteriales</taxon>
        <taxon>Nocardioidaceae</taxon>
        <taxon>Aeromicrobium</taxon>
    </lineage>
</organism>
<gene>
    <name evidence="2" type="ORF">GEV26_02325</name>
</gene>
<sequence>MIGRAKTTEALPDRLEVLRRQARYIGVGPYAVAAIALRFGFADALDLVSLMATDGRLDHAGVTKACDDFIATGQLHADDELRAAFSARGIGAVARVLVGRQYRDPDFGSAARMHRFAHALGPIADQPFHFPGLLVQTNLAAGQHDYVARILAEDPDIADEQTHWVVRTDRLSPRATGEAFDAEAWCASFNEVFAPESLAPVRIGAGPGPLFDRLEVADRSALPAVDSSAGPLVTVIMSVYAPDHSLDTAVRSILDQTWSRLELLVVDDCSPAEHTARIDALAELDPRIRVLHMPENGGTYQIRNAALRHARGELVTFQDSDDWSHPERLARQVAVLQQRPEVVASLTTAVRMPSDLTLNLVGYAPTRVNVSSLMFRRTEVLERLGGFDPVRKGADTEFWRRLEIVFGEDAVVALPDVAAVTQLTTDSLSRDDYAFGWRAATRLAYTTGYRHWHQQIAAGASPFRDPDPASPRPFAAPRAFLGRQVEPVTCDVAYISDWRVGVHRYDGAVPRVRSLIEAGLDVQLGESIALRHAFRNPRQPLPEVLEMRAAGDVGWLLWTEPVDAAVTVVDSPELLMFPRDAAGVRVTTRRLVVLAGCGPRLDNGGELYDARTVERRGRDLLGVDVEWWPADAEVAQALRAAGANGTILSPRPFGVASAADRLEPGMHSPPTLGMAYIEREARDRLKGMRIAAALPPGGPYDVRVLDEDGVVPRLFVKNPVPDNWTAVKGVSVAEFLRDIDVFVGHTPEAWGAVALQPMLEALAVGAVLVVDERHRRAFGDAALYGAPEDVIGLVEPMVADPARWQAQRERGLQFARTVLDPADFAAYVASLRP</sequence>
<dbReference type="RefSeq" id="WP_153651569.1">
    <property type="nucleotide sequence ID" value="NZ_CP045737.1"/>
</dbReference>
<dbReference type="KEGG" id="aef:GEV26_02325"/>
<dbReference type="EMBL" id="CP045737">
    <property type="protein sequence ID" value="QGG40297.1"/>
    <property type="molecule type" value="Genomic_DNA"/>
</dbReference>
<dbReference type="Gene3D" id="3.90.550.10">
    <property type="entry name" value="Spore Coat Polysaccharide Biosynthesis Protein SpsA, Chain A"/>
    <property type="match status" value="1"/>
</dbReference>
<name>A0A5Q2MB28_9ACTN</name>